<evidence type="ECO:0000256" key="5">
    <source>
        <dbReference type="ARBA" id="ARBA00022723"/>
    </source>
</evidence>
<organism evidence="11 12">
    <name type="scientific">Xylocopa violacea</name>
    <name type="common">Violet carpenter bee</name>
    <name type="synonym">Apis violacea</name>
    <dbReference type="NCBI Taxonomy" id="135666"/>
    <lineage>
        <taxon>Eukaryota</taxon>
        <taxon>Metazoa</taxon>
        <taxon>Ecdysozoa</taxon>
        <taxon>Arthropoda</taxon>
        <taxon>Hexapoda</taxon>
        <taxon>Insecta</taxon>
        <taxon>Pterygota</taxon>
        <taxon>Neoptera</taxon>
        <taxon>Endopterygota</taxon>
        <taxon>Hymenoptera</taxon>
        <taxon>Apocrita</taxon>
        <taxon>Aculeata</taxon>
        <taxon>Apoidea</taxon>
        <taxon>Anthophila</taxon>
        <taxon>Apidae</taxon>
        <taxon>Xylocopa</taxon>
        <taxon>Xylocopa</taxon>
    </lineage>
</organism>
<keyword evidence="5" id="KW-0479">Metal-binding</keyword>
<keyword evidence="12" id="KW-1185">Reference proteome</keyword>
<dbReference type="PANTHER" id="PTHR11733:SF224">
    <property type="entry name" value="NEPRILYSIN-2"/>
    <property type="match status" value="1"/>
</dbReference>
<dbReference type="Pfam" id="PF01431">
    <property type="entry name" value="Peptidase_M13"/>
    <property type="match status" value="1"/>
</dbReference>
<dbReference type="PRINTS" id="PR00786">
    <property type="entry name" value="NEPRILYSIN"/>
</dbReference>
<evidence type="ECO:0000259" key="10">
    <source>
        <dbReference type="Pfam" id="PF05649"/>
    </source>
</evidence>
<evidence type="ECO:0000259" key="9">
    <source>
        <dbReference type="Pfam" id="PF01431"/>
    </source>
</evidence>
<dbReference type="PANTHER" id="PTHR11733">
    <property type="entry name" value="ZINC METALLOPROTEASE FAMILY M13 NEPRILYSIN-RELATED"/>
    <property type="match status" value="1"/>
</dbReference>
<comment type="similarity">
    <text evidence="3">Belongs to the peptidase M13 family.</text>
</comment>
<dbReference type="InterPro" id="IPR042089">
    <property type="entry name" value="Peptidase_M13_dom_2"/>
</dbReference>
<dbReference type="Pfam" id="PF05649">
    <property type="entry name" value="Peptidase_M13_N"/>
    <property type="match status" value="1"/>
</dbReference>
<evidence type="ECO:0000256" key="1">
    <source>
        <dbReference type="ARBA" id="ARBA00001947"/>
    </source>
</evidence>
<dbReference type="CDD" id="cd08662">
    <property type="entry name" value="M13"/>
    <property type="match status" value="1"/>
</dbReference>
<evidence type="ECO:0008006" key="13">
    <source>
        <dbReference type="Google" id="ProtNLM"/>
    </source>
</evidence>
<reference evidence="11 12" key="1">
    <citation type="submission" date="2024-08" db="EMBL/GenBank/DDBJ databases">
        <authorList>
            <person name="Will J Nash"/>
            <person name="Angela Man"/>
            <person name="Seanna McTaggart"/>
            <person name="Kendall Baker"/>
            <person name="Tom Barker"/>
            <person name="Leah Catchpole"/>
            <person name="Alex Durrant"/>
            <person name="Karim Gharbi"/>
            <person name="Naomi Irish"/>
            <person name="Gemy Kaithakottil"/>
            <person name="Debby Ku"/>
            <person name="Aaliyah Providence"/>
            <person name="Felix Shaw"/>
            <person name="David Swarbreck"/>
            <person name="Chris Watkins"/>
            <person name="Ann M. McCartney"/>
            <person name="Giulio Formenti"/>
            <person name="Alice Mouton"/>
            <person name="Noel Vella"/>
            <person name="Bjorn M von Reumont"/>
            <person name="Adriana Vella"/>
            <person name="Wilfried Haerty"/>
        </authorList>
    </citation>
    <scope>NUCLEOTIDE SEQUENCE [LARGE SCALE GENOMIC DNA]</scope>
</reference>
<evidence type="ECO:0000313" key="11">
    <source>
        <dbReference type="EMBL" id="CAL7951568.1"/>
    </source>
</evidence>
<evidence type="ECO:0000313" key="12">
    <source>
        <dbReference type="Proteomes" id="UP001642520"/>
    </source>
</evidence>
<evidence type="ECO:0000256" key="8">
    <source>
        <dbReference type="ARBA" id="ARBA00023049"/>
    </source>
</evidence>
<keyword evidence="8" id="KW-0482">Metalloprotease</keyword>
<evidence type="ECO:0000256" key="4">
    <source>
        <dbReference type="ARBA" id="ARBA00022670"/>
    </source>
</evidence>
<comment type="subcellular location">
    <subcellularLocation>
        <location evidence="2">Cell membrane</location>
        <topology evidence="2">Single-pass type II membrane protein</topology>
    </subcellularLocation>
</comment>
<keyword evidence="4" id="KW-0645">Protease</keyword>
<dbReference type="Gene3D" id="1.10.1380.10">
    <property type="entry name" value="Neutral endopeptidase , domain2"/>
    <property type="match status" value="1"/>
</dbReference>
<dbReference type="InterPro" id="IPR008753">
    <property type="entry name" value="Peptidase_M13_N"/>
</dbReference>
<evidence type="ECO:0000256" key="3">
    <source>
        <dbReference type="ARBA" id="ARBA00007357"/>
    </source>
</evidence>
<proteinExistence type="inferred from homology"/>
<comment type="cofactor">
    <cofactor evidence="1">
        <name>Zn(2+)</name>
        <dbReference type="ChEBI" id="CHEBI:29105"/>
    </cofactor>
</comment>
<evidence type="ECO:0000256" key="6">
    <source>
        <dbReference type="ARBA" id="ARBA00022801"/>
    </source>
</evidence>
<dbReference type="Gene3D" id="3.40.390.10">
    <property type="entry name" value="Collagenase (Catalytic Domain)"/>
    <property type="match status" value="1"/>
</dbReference>
<dbReference type="PROSITE" id="PS51885">
    <property type="entry name" value="NEPRILYSIN"/>
    <property type="match status" value="1"/>
</dbReference>
<dbReference type="InterPro" id="IPR024079">
    <property type="entry name" value="MetalloPept_cat_dom_sf"/>
</dbReference>
<accession>A0ABP1PEC1</accession>
<dbReference type="InterPro" id="IPR018497">
    <property type="entry name" value="Peptidase_M13_C"/>
</dbReference>
<dbReference type="Proteomes" id="UP001642520">
    <property type="component" value="Unassembled WGS sequence"/>
</dbReference>
<sequence length="761" mass="86448">MTNSMKQTVIKNPTWWKRRSSLERGLTVIAVCGVLVCIALAVALGILAANTASCNTSSENAEALSGHEDSKNTQVVDKGPSCDEDVCYTQECIHTASRLLKNIDPEVEPCDDFYDFACGGFLKSTNIPDDKTSVNTFSVISDELQNQLRTSIEEKSQSDEPTPFRLVKNLYKACMNKTVIEEQGLKPLLDILKNLGGWPVLEGDQWDEDAFNWTESVYKFRKMGYSVDYFIDFSVGVDLKNSTKRIIDLDQAYLGLSREYLSKGFEDKIVQAYYSYMVDIAVILGANKTEAETQLRDSLQFEMDLANISLPNEKRRNATLLYNPMTVQELSETYPSVPWKEYFNTLLAPNAEVDENEVVIVSVPSYIENLEKLLAATPNKVQANYVMWRAAASSVNYLTDEIRKRQLQYSTALSGKTEREPRWKECIDTVSGSLAISVGAMYVRKYFKENAKKNALEMVADIRQEFTKILEKVDWMDDETRKSALKKAASMSSHIAYPDELLDDKKLEDFYENLELTTDNYLEGILNLTLFGVEYSFSKLRKPVNKSDWITHGRPAIVNAFYSSIENSIQFPAGILQGAFFSNDRPRYMNYGAIGFVIGHEITHGFDDQGRQFDKDGNLVDWWAPQTKEKYLERAECIIHQYGNYTVEELNGINTQGENIADNGGIKEAYLAYQEWIKRNHAEPKLPGLPYSPEQLFWISAANTWCSKYRPEAMKLRITTGFHSPGKFRVLGPLSNMEEFSRDFNCPVGSKMNPEKKCAVW</sequence>
<evidence type="ECO:0000256" key="7">
    <source>
        <dbReference type="ARBA" id="ARBA00022833"/>
    </source>
</evidence>
<comment type="caution">
    <text evidence="11">The sequence shown here is derived from an EMBL/GenBank/DDBJ whole genome shotgun (WGS) entry which is preliminary data.</text>
</comment>
<dbReference type="EMBL" id="CAXAJV020001301">
    <property type="protein sequence ID" value="CAL7951568.1"/>
    <property type="molecule type" value="Genomic_DNA"/>
</dbReference>
<keyword evidence="6" id="KW-0378">Hydrolase</keyword>
<evidence type="ECO:0000256" key="2">
    <source>
        <dbReference type="ARBA" id="ARBA00004401"/>
    </source>
</evidence>
<feature type="domain" description="Peptidase M13 C-terminal" evidence="9">
    <location>
        <begin position="559"/>
        <end position="760"/>
    </location>
</feature>
<dbReference type="SUPFAM" id="SSF55486">
    <property type="entry name" value="Metalloproteases ('zincins'), catalytic domain"/>
    <property type="match status" value="1"/>
</dbReference>
<keyword evidence="7" id="KW-0862">Zinc</keyword>
<gene>
    <name evidence="11" type="ORF">XYLVIOL_LOCUS10586</name>
</gene>
<name>A0ABP1PEC1_XYLVO</name>
<dbReference type="InterPro" id="IPR000718">
    <property type="entry name" value="Peptidase_M13"/>
</dbReference>
<protein>
    <recommendedName>
        <fullName evidence="13">Neprilysin-2</fullName>
    </recommendedName>
</protein>
<feature type="domain" description="Peptidase M13 N-terminal" evidence="10">
    <location>
        <begin position="109"/>
        <end position="498"/>
    </location>
</feature>